<comment type="caution">
    <text evidence="4">The sequence shown here is derived from an EMBL/GenBank/DDBJ whole genome shotgun (WGS) entry which is preliminary data.</text>
</comment>
<dbReference type="RefSeq" id="WP_149889015.1">
    <property type="nucleotide sequence ID" value="NZ_DAWDUY010000061.1"/>
</dbReference>
<evidence type="ECO:0000256" key="1">
    <source>
        <dbReference type="ARBA" id="ARBA00006499"/>
    </source>
</evidence>
<reference evidence="4 5" key="1">
    <citation type="journal article" date="2019" name="Nat. Med.">
        <title>A library of human gut bacterial isolates paired with longitudinal multiomics data enables mechanistic microbiome research.</title>
        <authorList>
            <person name="Poyet M."/>
            <person name="Groussin M."/>
            <person name="Gibbons S.M."/>
            <person name="Avila-Pacheco J."/>
            <person name="Jiang X."/>
            <person name="Kearney S.M."/>
            <person name="Perrotta A.R."/>
            <person name="Berdy B."/>
            <person name="Zhao S."/>
            <person name="Lieberman T.D."/>
            <person name="Swanson P.K."/>
            <person name="Smith M."/>
            <person name="Roesemann S."/>
            <person name="Alexander J.E."/>
            <person name="Rich S.A."/>
            <person name="Livny J."/>
            <person name="Vlamakis H."/>
            <person name="Clish C."/>
            <person name="Bullock K."/>
            <person name="Deik A."/>
            <person name="Scott J."/>
            <person name="Pierce K.A."/>
            <person name="Xavier R.J."/>
            <person name="Alm E.J."/>
        </authorList>
    </citation>
    <scope>NUCLEOTIDE SEQUENCE [LARGE SCALE GENOMIC DNA]</scope>
    <source>
        <strain evidence="4 5">BIOML-A2</strain>
    </source>
</reference>
<dbReference type="InterPro" id="IPR029058">
    <property type="entry name" value="AB_hydrolase_fold"/>
</dbReference>
<dbReference type="EMBL" id="WNCL01000012">
    <property type="protein sequence ID" value="MTU43084.1"/>
    <property type="molecule type" value="Genomic_DNA"/>
</dbReference>
<dbReference type="GO" id="GO:0016787">
    <property type="term" value="F:hydrolase activity"/>
    <property type="evidence" value="ECO:0007669"/>
    <property type="project" value="UniProtKB-KW"/>
</dbReference>
<dbReference type="PANTHER" id="PTHR10655">
    <property type="entry name" value="LYSOPHOSPHOLIPASE-RELATED"/>
    <property type="match status" value="1"/>
</dbReference>
<dbReference type="PANTHER" id="PTHR10655:SF17">
    <property type="entry name" value="LYSOPHOSPHOLIPASE-LIKE PROTEIN 1"/>
    <property type="match status" value="1"/>
</dbReference>
<dbReference type="InterPro" id="IPR003140">
    <property type="entry name" value="PLipase/COase/thioEstase"/>
</dbReference>
<dbReference type="SUPFAM" id="SSF53474">
    <property type="entry name" value="alpha/beta-Hydrolases"/>
    <property type="match status" value="1"/>
</dbReference>
<evidence type="ECO:0000313" key="5">
    <source>
        <dbReference type="Proteomes" id="UP000462362"/>
    </source>
</evidence>
<comment type="similarity">
    <text evidence="1">Belongs to the AB hydrolase superfamily. AB hydrolase 2 family.</text>
</comment>
<dbReference type="Pfam" id="PF02230">
    <property type="entry name" value="Abhydrolase_2"/>
    <property type="match status" value="1"/>
</dbReference>
<dbReference type="Gene3D" id="3.40.50.1820">
    <property type="entry name" value="alpha/beta hydrolase"/>
    <property type="match status" value="1"/>
</dbReference>
<evidence type="ECO:0000256" key="2">
    <source>
        <dbReference type="ARBA" id="ARBA00022801"/>
    </source>
</evidence>
<gene>
    <name evidence="4" type="ORF">GMD42_05510</name>
</gene>
<evidence type="ECO:0000259" key="3">
    <source>
        <dbReference type="Pfam" id="PF02230"/>
    </source>
</evidence>
<accession>A0A6I3S316</accession>
<keyword evidence="2" id="KW-0378">Hydrolase</keyword>
<proteinExistence type="inferred from homology"/>
<name>A0A6I3S316_9BURK</name>
<dbReference type="AlphaFoldDB" id="A0A6I3S316"/>
<dbReference type="InterPro" id="IPR050565">
    <property type="entry name" value="LYPA1-2/EST-like"/>
</dbReference>
<sequence>MELKINTMDGELIEVGSSEAARKVILLHGLTGTGSVIKPVAEYLRRSLGNDYSFLLPTASVIRVKQFNGEPVHAWFDVKNCDFRKEVDVDGIFESSQRIGSMIRREMARGISPDDIFLGGFSQGGVIALTAALLEPFPIGGVFALSSYLPLDEPLVSRLTDASKTIPVFQAVSLKDEFISQEASERASSFLANRGNPIQTNTYDMKHEISNRELDDVAAWMKSLG</sequence>
<dbReference type="Proteomes" id="UP000462362">
    <property type="component" value="Unassembled WGS sequence"/>
</dbReference>
<protein>
    <submittedName>
        <fullName evidence="4">Carboxylesterase</fullName>
    </submittedName>
</protein>
<organism evidence="4 5">
    <name type="scientific">Parasutterella excrementihominis</name>
    <dbReference type="NCBI Taxonomy" id="487175"/>
    <lineage>
        <taxon>Bacteria</taxon>
        <taxon>Pseudomonadati</taxon>
        <taxon>Pseudomonadota</taxon>
        <taxon>Betaproteobacteria</taxon>
        <taxon>Burkholderiales</taxon>
        <taxon>Sutterellaceae</taxon>
        <taxon>Parasutterella</taxon>
    </lineage>
</organism>
<feature type="domain" description="Phospholipase/carboxylesterase/thioesterase" evidence="3">
    <location>
        <begin position="11"/>
        <end position="222"/>
    </location>
</feature>
<evidence type="ECO:0000313" key="4">
    <source>
        <dbReference type="EMBL" id="MTU43084.1"/>
    </source>
</evidence>